<feature type="non-terminal residue" evidence="1">
    <location>
        <position position="90"/>
    </location>
</feature>
<protein>
    <submittedName>
        <fullName evidence="1">RNA-directed DNA polymerase, eukaryota, reverse transcriptase zinc-binding domain protein</fullName>
    </submittedName>
</protein>
<dbReference type="EMBL" id="BKCJ011292062">
    <property type="protein sequence ID" value="GFD16257.1"/>
    <property type="molecule type" value="Genomic_DNA"/>
</dbReference>
<name>A0A699U1T3_TANCI</name>
<dbReference type="GO" id="GO:0003964">
    <property type="term" value="F:RNA-directed DNA polymerase activity"/>
    <property type="evidence" value="ECO:0007669"/>
    <property type="project" value="UniProtKB-KW"/>
</dbReference>
<keyword evidence="1" id="KW-0808">Transferase</keyword>
<comment type="caution">
    <text evidence="1">The sequence shown here is derived from an EMBL/GenBank/DDBJ whole genome shotgun (WGS) entry which is preliminary data.</text>
</comment>
<reference evidence="1" key="1">
    <citation type="journal article" date="2019" name="Sci. Rep.">
        <title>Draft genome of Tanacetum cinerariifolium, the natural source of mosquito coil.</title>
        <authorList>
            <person name="Yamashiro T."/>
            <person name="Shiraishi A."/>
            <person name="Satake H."/>
            <person name="Nakayama K."/>
        </authorList>
    </citation>
    <scope>NUCLEOTIDE SEQUENCE</scope>
</reference>
<sequence>MIKQKRFVTKNSFASVTSSNTVKVENKLIVIPTEVDSDGNELVVFDEEFFAKDTKRWKLIICGYFVGYKMSVNELKYNLRRMWGKHGLED</sequence>
<dbReference type="AlphaFoldDB" id="A0A699U1T3"/>
<gene>
    <name evidence="1" type="ORF">Tci_888226</name>
</gene>
<proteinExistence type="predicted"/>
<accession>A0A699U1T3</accession>
<keyword evidence="1" id="KW-0548">Nucleotidyltransferase</keyword>
<evidence type="ECO:0000313" key="1">
    <source>
        <dbReference type="EMBL" id="GFD16257.1"/>
    </source>
</evidence>
<keyword evidence="1" id="KW-0695">RNA-directed DNA polymerase</keyword>
<organism evidence="1">
    <name type="scientific">Tanacetum cinerariifolium</name>
    <name type="common">Dalmatian daisy</name>
    <name type="synonym">Chrysanthemum cinerariifolium</name>
    <dbReference type="NCBI Taxonomy" id="118510"/>
    <lineage>
        <taxon>Eukaryota</taxon>
        <taxon>Viridiplantae</taxon>
        <taxon>Streptophyta</taxon>
        <taxon>Embryophyta</taxon>
        <taxon>Tracheophyta</taxon>
        <taxon>Spermatophyta</taxon>
        <taxon>Magnoliopsida</taxon>
        <taxon>eudicotyledons</taxon>
        <taxon>Gunneridae</taxon>
        <taxon>Pentapetalae</taxon>
        <taxon>asterids</taxon>
        <taxon>campanulids</taxon>
        <taxon>Asterales</taxon>
        <taxon>Asteraceae</taxon>
        <taxon>Asteroideae</taxon>
        <taxon>Anthemideae</taxon>
        <taxon>Anthemidinae</taxon>
        <taxon>Tanacetum</taxon>
    </lineage>
</organism>